<dbReference type="Proteomes" id="UP000181118">
    <property type="component" value="Genome"/>
</dbReference>
<accession>H2DTG9</accession>
<protein>
    <submittedName>
        <fullName evidence="1">Ankyrin-like</fullName>
    </submittedName>
</protein>
<dbReference type="Proteomes" id="UP000181371">
    <property type="component" value="Genome"/>
</dbReference>
<reference evidence="5 6" key="1">
    <citation type="journal article" date="2011" name="J. Virol.">
        <title>Genomic analysis of the vaccinia virus strain variants found in Dryvax vaccine.</title>
        <authorList>
            <person name="Qin L."/>
            <person name="Upton C."/>
            <person name="Hazes B."/>
            <person name="Evans D.H."/>
        </authorList>
    </citation>
    <scope>NUCLEOTIDE SEQUENCE [LARGE SCALE GENOMIC DNA]</scope>
    <source>
        <strain evidence="1">Dryvax</strain>
    </source>
</reference>
<name>H2DTG9_VACCV</name>
<evidence type="ECO:0000313" key="4">
    <source>
        <dbReference type="EMBL" id="AEY74733.1"/>
    </source>
</evidence>
<organism evidence="1 6">
    <name type="scientific">Vaccinia virus</name>
    <name type="common">VACV</name>
    <name type="synonym">Orthopoxvirus vaccinia</name>
    <dbReference type="NCBI Taxonomy" id="10245"/>
    <lineage>
        <taxon>Viruses</taxon>
        <taxon>Varidnaviria</taxon>
        <taxon>Bamfordvirae</taxon>
        <taxon>Nucleocytoviricota</taxon>
        <taxon>Pokkesviricetes</taxon>
        <taxon>Chitovirales</taxon>
        <taxon>Poxviridae</taxon>
        <taxon>Chordopoxvirinae</taxon>
        <taxon>Orthopoxvirus</taxon>
    </lineage>
</organism>
<gene>
    <name evidence="1" type="ORF">VAC_DPP11_039</name>
    <name evidence="2" type="ORF">VAC_DPP16_039</name>
    <name evidence="3" type="ORF">VAC_DPP19_039</name>
    <name evidence="4" type="ORF">VAC_DPP20_039</name>
</gene>
<evidence type="ECO:0000313" key="1">
    <source>
        <dbReference type="EMBL" id="AEY73074.1"/>
    </source>
</evidence>
<evidence type="ECO:0000313" key="3">
    <source>
        <dbReference type="EMBL" id="AEY74493.1"/>
    </source>
</evidence>
<dbReference type="EMBL" id="JN654982">
    <property type="protein sequence ID" value="AEY74024.1"/>
    <property type="molecule type" value="Genomic_DNA"/>
</dbReference>
<dbReference type="EMBL" id="JN654978">
    <property type="protein sequence ID" value="AEY73074.1"/>
    <property type="molecule type" value="Genomic_DNA"/>
</dbReference>
<evidence type="ECO:0000313" key="6">
    <source>
        <dbReference type="Proteomes" id="UP000181118"/>
    </source>
</evidence>
<sequence>MLHNPTSETMYLTMNAIKKDKLDKSIIIPFIAYFVLMHPDFCKNRRYFTSYKRFVTDYVHEGVSYEVFDDYF</sequence>
<dbReference type="EMBL" id="JN654985">
    <property type="protein sequence ID" value="AEY74733.1"/>
    <property type="molecule type" value="Genomic_DNA"/>
</dbReference>
<evidence type="ECO:0000313" key="5">
    <source>
        <dbReference type="Proteomes" id="UP000180962"/>
    </source>
</evidence>
<dbReference type="EMBL" id="JN654984">
    <property type="protein sequence ID" value="AEY74493.1"/>
    <property type="molecule type" value="Genomic_DNA"/>
</dbReference>
<evidence type="ECO:0000313" key="2">
    <source>
        <dbReference type="EMBL" id="AEY74024.1"/>
    </source>
</evidence>
<proteinExistence type="predicted"/>
<dbReference type="Proteomes" id="UP000180962">
    <property type="component" value="Segment"/>
</dbReference>
<dbReference type="Proteomes" id="UP000181589">
    <property type="component" value="Segment"/>
</dbReference>